<proteinExistence type="predicted"/>
<gene>
    <name evidence="1" type="ORF">BV25DRAFT_1791185</name>
</gene>
<dbReference type="EMBL" id="MU277187">
    <property type="protein sequence ID" value="KAI0068635.1"/>
    <property type="molecule type" value="Genomic_DNA"/>
</dbReference>
<reference evidence="1" key="2">
    <citation type="journal article" date="2022" name="New Phytol.">
        <title>Evolutionary transition to the ectomycorrhizal habit in the genomes of a hyperdiverse lineage of mushroom-forming fungi.</title>
        <authorList>
            <person name="Looney B."/>
            <person name="Miyauchi S."/>
            <person name="Morin E."/>
            <person name="Drula E."/>
            <person name="Courty P.E."/>
            <person name="Kohler A."/>
            <person name="Kuo A."/>
            <person name="LaButti K."/>
            <person name="Pangilinan J."/>
            <person name="Lipzen A."/>
            <person name="Riley R."/>
            <person name="Andreopoulos W."/>
            <person name="He G."/>
            <person name="Johnson J."/>
            <person name="Nolan M."/>
            <person name="Tritt A."/>
            <person name="Barry K.W."/>
            <person name="Grigoriev I.V."/>
            <person name="Nagy L.G."/>
            <person name="Hibbett D."/>
            <person name="Henrissat B."/>
            <person name="Matheny P.B."/>
            <person name="Labbe J."/>
            <person name="Martin F.M."/>
        </authorList>
    </citation>
    <scope>NUCLEOTIDE SEQUENCE</scope>
    <source>
        <strain evidence="1">HHB10654</strain>
    </source>
</reference>
<sequence>MPGAVIHSAYDLSAVPPKPTTGNWARFVCISDTHEHVFPVPDGDVLLHSGDLTSTGTLGGTKITMDWLCSLPHPQKVIIAGNHDLTFHRDWYETAFYGWHREKENTSRVMEHVTGTKARNAGVVYLENGLHELQTRPNGRKWTVYGSPWTPEFFSWAFNYDRGQEARKIISSFSKADILLTHGPPHGILDRVTSGMSVGCESLLARLPELRPRLHVFGHIHEAHGVQIGEWVPPTPTSQSNEQSVFVNAANWPAGSRSRGKDGRAVSFGSGEFQPIIVDLLEDL</sequence>
<accession>A0ACB8TJT2</accession>
<reference evidence="1" key="1">
    <citation type="submission" date="2021-03" db="EMBL/GenBank/DDBJ databases">
        <authorList>
            <consortium name="DOE Joint Genome Institute"/>
            <person name="Ahrendt S."/>
            <person name="Looney B.P."/>
            <person name="Miyauchi S."/>
            <person name="Morin E."/>
            <person name="Drula E."/>
            <person name="Courty P.E."/>
            <person name="Chicoki N."/>
            <person name="Fauchery L."/>
            <person name="Kohler A."/>
            <person name="Kuo A."/>
            <person name="Labutti K."/>
            <person name="Pangilinan J."/>
            <person name="Lipzen A."/>
            <person name="Riley R."/>
            <person name="Andreopoulos W."/>
            <person name="He G."/>
            <person name="Johnson J."/>
            <person name="Barry K.W."/>
            <person name="Grigoriev I.V."/>
            <person name="Nagy L."/>
            <person name="Hibbett D."/>
            <person name="Henrissat B."/>
            <person name="Matheny P.B."/>
            <person name="Labbe J."/>
            <person name="Martin F."/>
        </authorList>
    </citation>
    <scope>NUCLEOTIDE SEQUENCE</scope>
    <source>
        <strain evidence="1">HHB10654</strain>
    </source>
</reference>
<protein>
    <submittedName>
        <fullName evidence="1">Metallo-dependent phosphatase</fullName>
    </submittedName>
</protein>
<organism evidence="1 2">
    <name type="scientific">Artomyces pyxidatus</name>
    <dbReference type="NCBI Taxonomy" id="48021"/>
    <lineage>
        <taxon>Eukaryota</taxon>
        <taxon>Fungi</taxon>
        <taxon>Dikarya</taxon>
        <taxon>Basidiomycota</taxon>
        <taxon>Agaricomycotina</taxon>
        <taxon>Agaricomycetes</taxon>
        <taxon>Russulales</taxon>
        <taxon>Auriscalpiaceae</taxon>
        <taxon>Artomyces</taxon>
    </lineage>
</organism>
<keyword evidence="2" id="KW-1185">Reference proteome</keyword>
<dbReference type="Proteomes" id="UP000814140">
    <property type="component" value="Unassembled WGS sequence"/>
</dbReference>
<evidence type="ECO:0000313" key="1">
    <source>
        <dbReference type="EMBL" id="KAI0068635.1"/>
    </source>
</evidence>
<evidence type="ECO:0000313" key="2">
    <source>
        <dbReference type="Proteomes" id="UP000814140"/>
    </source>
</evidence>
<comment type="caution">
    <text evidence="1">The sequence shown here is derived from an EMBL/GenBank/DDBJ whole genome shotgun (WGS) entry which is preliminary data.</text>
</comment>
<name>A0ACB8TJT2_9AGAM</name>